<reference evidence="1 2" key="1">
    <citation type="journal article" date="2018" name="Front. Plant Sci.">
        <title>Red Clover (Trifolium pratense) and Zigzag Clover (T. medium) - A Picture of Genomic Similarities and Differences.</title>
        <authorList>
            <person name="Dluhosova J."/>
            <person name="Istvanek J."/>
            <person name="Nedelnik J."/>
            <person name="Repkova J."/>
        </authorList>
    </citation>
    <scope>NUCLEOTIDE SEQUENCE [LARGE SCALE GENOMIC DNA]</scope>
    <source>
        <strain evidence="2">cv. 10/8</strain>
        <tissue evidence="1">Leaf</tissue>
    </source>
</reference>
<dbReference type="Proteomes" id="UP000265520">
    <property type="component" value="Unassembled WGS sequence"/>
</dbReference>
<sequence>VAAFFDRADNKRWLPDWIGKFSLSSTYQFLQNRVGSTILPHS</sequence>
<dbReference type="AlphaFoldDB" id="A0A392U7P6"/>
<protein>
    <submittedName>
        <fullName evidence="1">Uncharacterized protein</fullName>
    </submittedName>
</protein>
<feature type="non-terminal residue" evidence="1">
    <location>
        <position position="1"/>
    </location>
</feature>
<accession>A0A392U7P6</accession>
<keyword evidence="2" id="KW-1185">Reference proteome</keyword>
<evidence type="ECO:0000313" key="2">
    <source>
        <dbReference type="Proteomes" id="UP000265520"/>
    </source>
</evidence>
<organism evidence="1 2">
    <name type="scientific">Trifolium medium</name>
    <dbReference type="NCBI Taxonomy" id="97028"/>
    <lineage>
        <taxon>Eukaryota</taxon>
        <taxon>Viridiplantae</taxon>
        <taxon>Streptophyta</taxon>
        <taxon>Embryophyta</taxon>
        <taxon>Tracheophyta</taxon>
        <taxon>Spermatophyta</taxon>
        <taxon>Magnoliopsida</taxon>
        <taxon>eudicotyledons</taxon>
        <taxon>Gunneridae</taxon>
        <taxon>Pentapetalae</taxon>
        <taxon>rosids</taxon>
        <taxon>fabids</taxon>
        <taxon>Fabales</taxon>
        <taxon>Fabaceae</taxon>
        <taxon>Papilionoideae</taxon>
        <taxon>50 kb inversion clade</taxon>
        <taxon>NPAAA clade</taxon>
        <taxon>Hologalegina</taxon>
        <taxon>IRL clade</taxon>
        <taxon>Trifolieae</taxon>
        <taxon>Trifolium</taxon>
    </lineage>
</organism>
<dbReference type="EMBL" id="LXQA010744175">
    <property type="protein sequence ID" value="MCI68847.1"/>
    <property type="molecule type" value="Genomic_DNA"/>
</dbReference>
<name>A0A392U7P6_9FABA</name>
<proteinExistence type="predicted"/>
<evidence type="ECO:0000313" key="1">
    <source>
        <dbReference type="EMBL" id="MCI68847.1"/>
    </source>
</evidence>
<comment type="caution">
    <text evidence="1">The sequence shown here is derived from an EMBL/GenBank/DDBJ whole genome shotgun (WGS) entry which is preliminary data.</text>
</comment>